<feature type="chain" id="PRO_5042723269" description="Secreted protein" evidence="1">
    <location>
        <begin position="21"/>
        <end position="84"/>
    </location>
</feature>
<name>A0A5D3DK15_CUCMM</name>
<protein>
    <recommendedName>
        <fullName evidence="6">Secreted protein</fullName>
    </recommendedName>
</protein>
<organism evidence="3 5">
    <name type="scientific">Cucumis melo var. makuwa</name>
    <name type="common">Oriental melon</name>
    <dbReference type="NCBI Taxonomy" id="1194695"/>
    <lineage>
        <taxon>Eukaryota</taxon>
        <taxon>Viridiplantae</taxon>
        <taxon>Streptophyta</taxon>
        <taxon>Embryophyta</taxon>
        <taxon>Tracheophyta</taxon>
        <taxon>Spermatophyta</taxon>
        <taxon>Magnoliopsida</taxon>
        <taxon>eudicotyledons</taxon>
        <taxon>Gunneridae</taxon>
        <taxon>Pentapetalae</taxon>
        <taxon>rosids</taxon>
        <taxon>fabids</taxon>
        <taxon>Cucurbitales</taxon>
        <taxon>Cucurbitaceae</taxon>
        <taxon>Benincaseae</taxon>
        <taxon>Cucumis</taxon>
    </lineage>
</organism>
<comment type="caution">
    <text evidence="3">The sequence shown here is derived from an EMBL/GenBank/DDBJ whole genome shotgun (WGS) entry which is preliminary data.</text>
</comment>
<evidence type="ECO:0000313" key="3">
    <source>
        <dbReference type="EMBL" id="TYK24011.1"/>
    </source>
</evidence>
<evidence type="ECO:0008006" key="6">
    <source>
        <dbReference type="Google" id="ProtNLM"/>
    </source>
</evidence>
<feature type="signal peptide" evidence="1">
    <location>
        <begin position="1"/>
        <end position="20"/>
    </location>
</feature>
<evidence type="ECO:0000256" key="1">
    <source>
        <dbReference type="SAM" id="SignalP"/>
    </source>
</evidence>
<dbReference type="EMBL" id="SSTE01004728">
    <property type="protein sequence ID" value="KAA0061917.1"/>
    <property type="molecule type" value="Genomic_DNA"/>
</dbReference>
<gene>
    <name evidence="3" type="ORF">E5676_scaffold250G001030</name>
    <name evidence="2" type="ORF">E6C27_scaffold89G001750</name>
</gene>
<evidence type="ECO:0000313" key="4">
    <source>
        <dbReference type="Proteomes" id="UP000321393"/>
    </source>
</evidence>
<dbReference type="EMBL" id="SSTD01004111">
    <property type="protein sequence ID" value="TYK24011.1"/>
    <property type="molecule type" value="Genomic_DNA"/>
</dbReference>
<reference evidence="4 5" key="1">
    <citation type="submission" date="2019-08" db="EMBL/GenBank/DDBJ databases">
        <title>Draft genome sequences of two oriental melons (Cucumis melo L. var makuwa).</title>
        <authorList>
            <person name="Kwon S.-Y."/>
        </authorList>
    </citation>
    <scope>NUCLEOTIDE SEQUENCE [LARGE SCALE GENOMIC DNA]</scope>
    <source>
        <strain evidence="5">cv. Chang Bougi</strain>
        <strain evidence="4">cv. SW 3</strain>
        <tissue evidence="3">Leaf</tissue>
    </source>
</reference>
<proteinExistence type="predicted"/>
<dbReference type="AlphaFoldDB" id="A0A5D3DK15"/>
<sequence length="84" mass="9312">MLTTFQSFTSLMAWMPASMGHLLLDVLSEPCGKVSHHTAHQLDLPRSRATFSLGIWCPFCRLATEPPGGLRLLCLNEVLNENNS</sequence>
<accession>A0A5D3DK15</accession>
<evidence type="ECO:0000313" key="5">
    <source>
        <dbReference type="Proteomes" id="UP000321947"/>
    </source>
</evidence>
<evidence type="ECO:0000313" key="2">
    <source>
        <dbReference type="EMBL" id="KAA0061917.1"/>
    </source>
</evidence>
<dbReference type="Proteomes" id="UP000321947">
    <property type="component" value="Unassembled WGS sequence"/>
</dbReference>
<dbReference type="Proteomes" id="UP000321393">
    <property type="component" value="Unassembled WGS sequence"/>
</dbReference>
<keyword evidence="1" id="KW-0732">Signal</keyword>